<comment type="caution">
    <text evidence="4">The sequence shown here is derived from an EMBL/GenBank/DDBJ whole genome shotgun (WGS) entry which is preliminary data.</text>
</comment>
<evidence type="ECO:0000256" key="3">
    <source>
        <dbReference type="PROSITE-ProRule" id="PRU00023"/>
    </source>
</evidence>
<reference evidence="4" key="1">
    <citation type="journal article" date="2012" name="Mol. Plant Microbe Interact.">
        <title>A highly conserved effector in Fusarium oxysporum is required for full virulence on Arabidopsis.</title>
        <authorList>
            <person name="Thatcher L.F."/>
            <person name="Gardiner D.M."/>
            <person name="Kazan K."/>
            <person name="Manners J."/>
        </authorList>
    </citation>
    <scope>NUCLEOTIDE SEQUENCE [LARGE SCALE GENOMIC DNA]</scope>
    <source>
        <strain evidence="4">Fo5176</strain>
    </source>
</reference>
<dbReference type="EMBL" id="AFQF01001803">
    <property type="protein sequence ID" value="EGU83743.1"/>
    <property type="molecule type" value="Genomic_DNA"/>
</dbReference>
<dbReference type="PROSITE" id="PS50088">
    <property type="entry name" value="ANK_REPEAT"/>
    <property type="match status" value="1"/>
</dbReference>
<evidence type="ECO:0000256" key="1">
    <source>
        <dbReference type="ARBA" id="ARBA00022737"/>
    </source>
</evidence>
<dbReference type="OrthoDB" id="5086500at2759"/>
<keyword evidence="2 3" id="KW-0040">ANK repeat</keyword>
<dbReference type="InterPro" id="IPR036770">
    <property type="entry name" value="Ankyrin_rpt-contain_sf"/>
</dbReference>
<dbReference type="PANTHER" id="PTHR24203:SF45">
    <property type="entry name" value="ANKYRIN REPEAT DOMAIN 6"/>
    <property type="match status" value="1"/>
</dbReference>
<organism evidence="4">
    <name type="scientific">Fusarium oxysporum (strain Fo5176)</name>
    <name type="common">Fusarium vascular wilt</name>
    <dbReference type="NCBI Taxonomy" id="660025"/>
    <lineage>
        <taxon>Eukaryota</taxon>
        <taxon>Fungi</taxon>
        <taxon>Dikarya</taxon>
        <taxon>Ascomycota</taxon>
        <taxon>Pezizomycotina</taxon>
        <taxon>Sordariomycetes</taxon>
        <taxon>Hypocreomycetidae</taxon>
        <taxon>Hypocreales</taxon>
        <taxon>Nectriaceae</taxon>
        <taxon>Fusarium</taxon>
        <taxon>Fusarium oxysporum species complex</taxon>
    </lineage>
</organism>
<protein>
    <submittedName>
        <fullName evidence="4">Uncharacterized protein</fullName>
    </submittedName>
</protein>
<dbReference type="Gene3D" id="1.25.40.20">
    <property type="entry name" value="Ankyrin repeat-containing domain"/>
    <property type="match status" value="1"/>
</dbReference>
<name>F9FH63_FUSOF</name>
<evidence type="ECO:0000313" key="4">
    <source>
        <dbReference type="EMBL" id="EGU83743.1"/>
    </source>
</evidence>
<dbReference type="SUPFAM" id="SSF48403">
    <property type="entry name" value="Ankyrin repeat"/>
    <property type="match status" value="1"/>
</dbReference>
<gene>
    <name evidence="4" type="ORF">FOXB_05742</name>
</gene>
<sequence>ILMLYFYYLNLQPLQQVKNYSNLHILFLSWGGDGLVDTLKSGDTGKNLQNMAITSLRAMHQEGVIHRDVRKEKARIIKDDKGKSPLSWAAANGCASAVEVLLTSTRVDKASVDDDKRNAISWASGGGHHHVLVKLLDGGCPGVDTKDIDGWTPLAWAIQTDSSDTVRVLVNDEEVQLERRDGGGRTALSWAVEYGHAKVVKVLLQAGADPEAKSNRGSTPISIAKQFGRDDLLSELMAYKA</sequence>
<dbReference type="PANTHER" id="PTHR24203">
    <property type="entry name" value="ANKYRIN REPEAT FAMILY PROTEIN"/>
    <property type="match status" value="1"/>
</dbReference>
<dbReference type="PROSITE" id="PS50297">
    <property type="entry name" value="ANK_REP_REGION"/>
    <property type="match status" value="1"/>
</dbReference>
<proteinExistence type="predicted"/>
<keyword evidence="1" id="KW-0677">Repeat</keyword>
<feature type="repeat" description="ANK" evidence="3">
    <location>
        <begin position="183"/>
        <end position="215"/>
    </location>
</feature>
<accession>F9FH63</accession>
<dbReference type="AlphaFoldDB" id="F9FH63"/>
<feature type="non-terminal residue" evidence="4">
    <location>
        <position position="1"/>
    </location>
</feature>
<dbReference type="PRINTS" id="PR01415">
    <property type="entry name" value="ANKYRIN"/>
</dbReference>
<dbReference type="SMART" id="SM00248">
    <property type="entry name" value="ANK"/>
    <property type="match status" value="4"/>
</dbReference>
<dbReference type="STRING" id="660025.F9FH63"/>
<evidence type="ECO:0000256" key="2">
    <source>
        <dbReference type="ARBA" id="ARBA00023043"/>
    </source>
</evidence>
<dbReference type="InterPro" id="IPR002110">
    <property type="entry name" value="Ankyrin_rpt"/>
</dbReference>
<dbReference type="Pfam" id="PF12796">
    <property type="entry name" value="Ank_2"/>
    <property type="match status" value="1"/>
</dbReference>